<sequence>MPNTSLINMSLPSYDDDADIAVLNSNFQMLDDWLKDNVISRHDDMFNDFIINGLQPSTTTNVLVHDCDSLWDEISPSSGITVVLDTFDYKQGSGCLKINMDSNAGVGILASKALSPIDLRDTTGIKLWVKSNVNTNAGDYSLLLSKSPMSQQPIVTLPFPALVANSWTLITLPFSDVSELYDIISVSVKMNVDMGICSLWIDYVNAINFASTISSGTAYIKGHRIVKPEVLHTFSENKDTYIYLDVNSDYIFKEVAIGGNEPLMPPDTIKIARVITSSYNIIEVIDLRNMSAMVVSPTLTDGQVTESKLATDSVSTNKIKNNAVTSVKIATDAILSYHIKDSQIINAKLKDGDISLGNGTHASKAGKLNAEFRTFTVRGNYDSYNPEDVIAHGLNRIPKGYLLVSTDKPVQLYSGNSLWTNTHIYLKGTTANAVVTIMIF</sequence>
<dbReference type="Gene3D" id="2.60.120.260">
    <property type="entry name" value="Galactose-binding domain-like"/>
    <property type="match status" value="1"/>
</dbReference>
<evidence type="ECO:0000313" key="1">
    <source>
        <dbReference type="EMBL" id="RNB52672.1"/>
    </source>
</evidence>
<accession>A0A3M8AN96</accession>
<dbReference type="Proteomes" id="UP000268829">
    <property type="component" value="Unassembled WGS sequence"/>
</dbReference>
<dbReference type="AlphaFoldDB" id="A0A3M8AN96"/>
<keyword evidence="2" id="KW-1185">Reference proteome</keyword>
<organism evidence="1 2">
    <name type="scientific">Brevibacillus gelatini</name>
    <dbReference type="NCBI Taxonomy" id="1655277"/>
    <lineage>
        <taxon>Bacteria</taxon>
        <taxon>Bacillati</taxon>
        <taxon>Bacillota</taxon>
        <taxon>Bacilli</taxon>
        <taxon>Bacillales</taxon>
        <taxon>Paenibacillaceae</taxon>
        <taxon>Brevibacillus</taxon>
    </lineage>
</organism>
<gene>
    <name evidence="1" type="ORF">EDM57_21025</name>
</gene>
<dbReference type="EMBL" id="RHHS01000055">
    <property type="protein sequence ID" value="RNB52672.1"/>
    <property type="molecule type" value="Genomic_DNA"/>
</dbReference>
<dbReference type="RefSeq" id="WP_122906650.1">
    <property type="nucleotide sequence ID" value="NZ_RHHS01000055.1"/>
</dbReference>
<name>A0A3M8AN96_9BACL</name>
<comment type="caution">
    <text evidence="1">The sequence shown here is derived from an EMBL/GenBank/DDBJ whole genome shotgun (WGS) entry which is preliminary data.</text>
</comment>
<reference evidence="1 2" key="1">
    <citation type="submission" date="2018-10" db="EMBL/GenBank/DDBJ databases">
        <title>Phylogenomics of Brevibacillus.</title>
        <authorList>
            <person name="Dunlap C."/>
        </authorList>
    </citation>
    <scope>NUCLEOTIDE SEQUENCE [LARGE SCALE GENOMIC DNA]</scope>
    <source>
        <strain evidence="1 2">DSM 100115</strain>
    </source>
</reference>
<dbReference type="OrthoDB" id="2475823at2"/>
<proteinExistence type="predicted"/>
<evidence type="ECO:0000313" key="2">
    <source>
        <dbReference type="Proteomes" id="UP000268829"/>
    </source>
</evidence>
<protein>
    <submittedName>
        <fullName evidence="1">Uncharacterized protein</fullName>
    </submittedName>
</protein>